<dbReference type="EMBL" id="KV750385">
    <property type="protein sequence ID" value="OCL05064.1"/>
    <property type="molecule type" value="Genomic_DNA"/>
</dbReference>
<evidence type="ECO:0000256" key="1">
    <source>
        <dbReference type="SAM" id="SignalP"/>
    </source>
</evidence>
<proteinExistence type="predicted"/>
<keyword evidence="3" id="KW-1185">Reference proteome</keyword>
<gene>
    <name evidence="2" type="ORF">AOQ84DRAFT_414480</name>
</gene>
<feature type="chain" id="PRO_5034993959" evidence="1">
    <location>
        <begin position="18"/>
        <end position="208"/>
    </location>
</feature>
<dbReference type="OrthoDB" id="5242418at2759"/>
<organism evidence="2 3">
    <name type="scientific">Glonium stellatum</name>
    <dbReference type="NCBI Taxonomy" id="574774"/>
    <lineage>
        <taxon>Eukaryota</taxon>
        <taxon>Fungi</taxon>
        <taxon>Dikarya</taxon>
        <taxon>Ascomycota</taxon>
        <taxon>Pezizomycotina</taxon>
        <taxon>Dothideomycetes</taxon>
        <taxon>Pleosporomycetidae</taxon>
        <taxon>Gloniales</taxon>
        <taxon>Gloniaceae</taxon>
        <taxon>Glonium</taxon>
    </lineage>
</organism>
<evidence type="ECO:0000313" key="2">
    <source>
        <dbReference type="EMBL" id="OCL05064.1"/>
    </source>
</evidence>
<dbReference type="AlphaFoldDB" id="A0A8E2EUG1"/>
<evidence type="ECO:0000313" key="3">
    <source>
        <dbReference type="Proteomes" id="UP000250140"/>
    </source>
</evidence>
<sequence length="208" mass="21236">MWSEILALSLVVGNVYGGNTTVLSNVFFPGFYGATMLGSVITPGPTATVYKVGCPTDSVCFYPMPMTITAGPSTFAATYTQNAVDISSIGGNILTRVDATYTYNCTLYKQTSGSCMLTATGTTFGHPAAPTYKRSVAASYTYPVQDWASLNLIMTAVDSYSVVTLTGTQAAASTGPAPTSTSAGAAEKQNGARVGAGIAAVAAGLLAL</sequence>
<feature type="signal peptide" evidence="1">
    <location>
        <begin position="1"/>
        <end position="17"/>
    </location>
</feature>
<keyword evidence="1" id="KW-0732">Signal</keyword>
<dbReference type="Proteomes" id="UP000250140">
    <property type="component" value="Unassembled WGS sequence"/>
</dbReference>
<name>A0A8E2EUG1_9PEZI</name>
<reference evidence="2 3" key="1">
    <citation type="journal article" date="2016" name="Nat. Commun.">
        <title>Ectomycorrhizal ecology is imprinted in the genome of the dominant symbiotic fungus Cenococcum geophilum.</title>
        <authorList>
            <consortium name="DOE Joint Genome Institute"/>
            <person name="Peter M."/>
            <person name="Kohler A."/>
            <person name="Ohm R.A."/>
            <person name="Kuo A."/>
            <person name="Krutzmann J."/>
            <person name="Morin E."/>
            <person name="Arend M."/>
            <person name="Barry K.W."/>
            <person name="Binder M."/>
            <person name="Choi C."/>
            <person name="Clum A."/>
            <person name="Copeland A."/>
            <person name="Grisel N."/>
            <person name="Haridas S."/>
            <person name="Kipfer T."/>
            <person name="LaButti K."/>
            <person name="Lindquist E."/>
            <person name="Lipzen A."/>
            <person name="Maire R."/>
            <person name="Meier B."/>
            <person name="Mihaltcheva S."/>
            <person name="Molinier V."/>
            <person name="Murat C."/>
            <person name="Poggeler S."/>
            <person name="Quandt C.A."/>
            <person name="Sperisen C."/>
            <person name="Tritt A."/>
            <person name="Tisserant E."/>
            <person name="Crous P.W."/>
            <person name="Henrissat B."/>
            <person name="Nehls U."/>
            <person name="Egli S."/>
            <person name="Spatafora J.W."/>
            <person name="Grigoriev I.V."/>
            <person name="Martin F.M."/>
        </authorList>
    </citation>
    <scope>NUCLEOTIDE SEQUENCE [LARGE SCALE GENOMIC DNA]</scope>
    <source>
        <strain evidence="2 3">CBS 207.34</strain>
    </source>
</reference>
<protein>
    <submittedName>
        <fullName evidence="2">Uncharacterized protein</fullName>
    </submittedName>
</protein>
<accession>A0A8E2EUG1</accession>